<evidence type="ECO:0000313" key="5">
    <source>
        <dbReference type="Proteomes" id="UP000317557"/>
    </source>
</evidence>
<feature type="signal peptide" evidence="3">
    <location>
        <begin position="1"/>
        <end position="21"/>
    </location>
</feature>
<dbReference type="RefSeq" id="WP_142456177.1">
    <property type="nucleotide sequence ID" value="NZ_FXTP01000020.1"/>
</dbReference>
<feature type="chain" id="PRO_5021774134" evidence="3">
    <location>
        <begin position="22"/>
        <end position="455"/>
    </location>
</feature>
<name>A0A521FIR4_9BACT</name>
<keyword evidence="2" id="KW-0413">Isomerase</keyword>
<keyword evidence="3" id="KW-0732">Signal</keyword>
<keyword evidence="5" id="KW-1185">Reference proteome</keyword>
<dbReference type="EMBL" id="FXTP01000020">
    <property type="protein sequence ID" value="SMO96112.1"/>
    <property type="molecule type" value="Genomic_DNA"/>
</dbReference>
<dbReference type="OrthoDB" id="5141876at2"/>
<dbReference type="GO" id="GO:0005975">
    <property type="term" value="P:carbohydrate metabolic process"/>
    <property type="evidence" value="ECO:0007669"/>
    <property type="project" value="InterPro"/>
</dbReference>
<dbReference type="Proteomes" id="UP000317557">
    <property type="component" value="Unassembled WGS sequence"/>
</dbReference>
<dbReference type="PANTHER" id="PTHR15108">
    <property type="entry name" value="N-ACYLGLUCOSAMINE-2-EPIMERASE"/>
    <property type="match status" value="1"/>
</dbReference>
<gene>
    <name evidence="4" type="ORF">SAMN06265219_12022</name>
</gene>
<evidence type="ECO:0000256" key="2">
    <source>
        <dbReference type="ARBA" id="ARBA00023235"/>
    </source>
</evidence>
<protein>
    <submittedName>
        <fullName evidence="4">Mannobiose 2-epimerase</fullName>
    </submittedName>
</protein>
<comment type="similarity">
    <text evidence="1">Belongs to the N-acylglucosamine 2-epimerase family.</text>
</comment>
<dbReference type="PROSITE" id="PS51257">
    <property type="entry name" value="PROKAR_LIPOPROTEIN"/>
    <property type="match status" value="1"/>
</dbReference>
<dbReference type="Gene3D" id="1.50.10.10">
    <property type="match status" value="1"/>
</dbReference>
<dbReference type="InterPro" id="IPR008928">
    <property type="entry name" value="6-hairpin_glycosidase_sf"/>
</dbReference>
<evidence type="ECO:0000256" key="1">
    <source>
        <dbReference type="ARBA" id="ARBA00008558"/>
    </source>
</evidence>
<dbReference type="InterPro" id="IPR012341">
    <property type="entry name" value="6hp_glycosidase-like_sf"/>
</dbReference>
<dbReference type="AlphaFoldDB" id="A0A521FIR4"/>
<dbReference type="InterPro" id="IPR010819">
    <property type="entry name" value="AGE/CE"/>
</dbReference>
<evidence type="ECO:0000313" key="4">
    <source>
        <dbReference type="EMBL" id="SMO96112.1"/>
    </source>
</evidence>
<organism evidence="4 5">
    <name type="scientific">Gracilimonas mengyeensis</name>
    <dbReference type="NCBI Taxonomy" id="1302730"/>
    <lineage>
        <taxon>Bacteria</taxon>
        <taxon>Pseudomonadati</taxon>
        <taxon>Balneolota</taxon>
        <taxon>Balneolia</taxon>
        <taxon>Balneolales</taxon>
        <taxon>Balneolaceae</taxon>
        <taxon>Gracilimonas</taxon>
    </lineage>
</organism>
<accession>A0A521FIR4</accession>
<sequence>MKAIKLVLPAAVLLMLITACGQSPNLEERMRYANEIEVSLEAELLAPWYPKAVDKEFGGFLSAFTYDFEPADQQNKMIVSQSRHVWTNAKASQRYPEEEHYLEAARQGFEFLKDKMWDAEFGGFHTMVTRSGEVIPQKPAKTAYGNAFAIYGLATYYEASGDEEALELAKEAFLWLEEHSHDPQYLGYFQHLGRDGTRIRRSADTPSTSDLGYKDQNSSIHLLEAFTELYHVWPDELVAERLEEILVLIRDTIVNEHHSLTLFLQPDWTPVSFRDSSRGVIDEHYYLDHVSFGHDVETAFLMLEASHALGLEDDTITPKKAKQMVDHSLRNGWDAQDGGFYDAGYYFSGDDTLTVIRQTKNWWAQAEGLNALSLMARLHPDDEMKYFEKFKKQWEYIDKYLIDHEHGGWYEGGLDEQPEAKERMKGHIWKTTYHTYRAMAQSIDMLRGKFELLDE</sequence>
<dbReference type="SUPFAM" id="SSF48208">
    <property type="entry name" value="Six-hairpin glycosidases"/>
    <property type="match status" value="1"/>
</dbReference>
<dbReference type="Pfam" id="PF07221">
    <property type="entry name" value="GlcNAc_2-epim"/>
    <property type="match status" value="1"/>
</dbReference>
<evidence type="ECO:0000256" key="3">
    <source>
        <dbReference type="SAM" id="SignalP"/>
    </source>
</evidence>
<proteinExistence type="inferred from homology"/>
<reference evidence="4 5" key="1">
    <citation type="submission" date="2017-05" db="EMBL/GenBank/DDBJ databases">
        <authorList>
            <person name="Varghese N."/>
            <person name="Submissions S."/>
        </authorList>
    </citation>
    <scope>NUCLEOTIDE SEQUENCE [LARGE SCALE GENOMIC DNA]</scope>
    <source>
        <strain evidence="4 5">DSM 21985</strain>
    </source>
</reference>
<dbReference type="GO" id="GO:0016853">
    <property type="term" value="F:isomerase activity"/>
    <property type="evidence" value="ECO:0007669"/>
    <property type="project" value="UniProtKB-KW"/>
</dbReference>